<proteinExistence type="predicted"/>
<keyword evidence="2" id="KW-1185">Reference proteome</keyword>
<sequence length="93" mass="10102">MYFAGCTEDDLSDFFEDLRDDGGTGSNHSFVMYDKDSTLIAICLNSIDEIGAKDGQHFRRGLGTQLIELAIEEAVENDCAFIVSATTAVASQN</sequence>
<dbReference type="EMBL" id="UYYG01001240">
    <property type="protein sequence ID" value="VDN60753.1"/>
    <property type="molecule type" value="Genomic_DNA"/>
</dbReference>
<protein>
    <recommendedName>
        <fullName evidence="3">N-acetyltransferase domain-containing protein</fullName>
    </recommendedName>
</protein>
<dbReference type="OrthoDB" id="5799199at2759"/>
<evidence type="ECO:0000313" key="2">
    <source>
        <dbReference type="Proteomes" id="UP000274756"/>
    </source>
</evidence>
<dbReference type="CDD" id="cd04301">
    <property type="entry name" value="NAT_SF"/>
    <property type="match status" value="1"/>
</dbReference>
<dbReference type="SUPFAM" id="SSF55729">
    <property type="entry name" value="Acyl-CoA N-acyltransferases (Nat)"/>
    <property type="match status" value="1"/>
</dbReference>
<dbReference type="Gene3D" id="3.40.630.30">
    <property type="match status" value="1"/>
</dbReference>
<name>A0A3P7Q9Z1_DRAME</name>
<dbReference type="InterPro" id="IPR016181">
    <property type="entry name" value="Acyl_CoA_acyltransferase"/>
</dbReference>
<organism evidence="1 2">
    <name type="scientific">Dracunculus medinensis</name>
    <name type="common">Guinea worm</name>
    <dbReference type="NCBI Taxonomy" id="318479"/>
    <lineage>
        <taxon>Eukaryota</taxon>
        <taxon>Metazoa</taxon>
        <taxon>Ecdysozoa</taxon>
        <taxon>Nematoda</taxon>
        <taxon>Chromadorea</taxon>
        <taxon>Rhabditida</taxon>
        <taxon>Spirurina</taxon>
        <taxon>Dracunculoidea</taxon>
        <taxon>Dracunculidae</taxon>
        <taxon>Dracunculus</taxon>
    </lineage>
</organism>
<evidence type="ECO:0008006" key="3">
    <source>
        <dbReference type="Google" id="ProtNLM"/>
    </source>
</evidence>
<dbReference type="Proteomes" id="UP000274756">
    <property type="component" value="Unassembled WGS sequence"/>
</dbReference>
<reference evidence="1 2" key="1">
    <citation type="submission" date="2018-11" db="EMBL/GenBank/DDBJ databases">
        <authorList>
            <consortium name="Pathogen Informatics"/>
        </authorList>
    </citation>
    <scope>NUCLEOTIDE SEQUENCE [LARGE SCALE GENOMIC DNA]</scope>
</reference>
<dbReference type="AlphaFoldDB" id="A0A3P7Q9Z1"/>
<accession>A0A3P7Q9Z1</accession>
<evidence type="ECO:0000313" key="1">
    <source>
        <dbReference type="EMBL" id="VDN60753.1"/>
    </source>
</evidence>
<gene>
    <name evidence="1" type="ORF">DME_LOCUS10726</name>
</gene>